<sequence length="499" mass="55146">MASLPAEVCLEIGLMALKATGVRDSGMTGRDVLQLAATSKVWRRALFPCFCRSIVADVRRAGWLLSARSTPKAWVVPARKLLLAFLITEATPLLCTVDSHFQFLTTLSIVACCSRYAGRGARVFYTADQWAAENLLERVGTLSVAGQLERLCVGIQGASFTLNLSTLNLGFFPRLRALGLCFEGSEVEGLPVAGRASPESIWLSPNLCWHLLANAGEQGWLAGPATRELGVAWIPGHFEVMTPVPHVDTDWEIHSDWDTDAGSPTDERMGRIPRETMERAWRGLALLWLADFCMDENVLSALSNLRSLVRLDLHPAEWDVGCPRRGSECACKRERHDPAALAIRALLPALPALSVLHVGLQLTRGGDETCPTFWRAVWEAKRPALRFVGLGPCWDPATGTTWNTVAHRHMNCASCRTMFPDGGPTGRTDLVDVKDKHCKNIVGDCDRICGKGPFSWAGDGDDSWQWKWVQEGRLKAWRERADEEDDGWERDSAGNWDSD</sequence>
<dbReference type="InParanoid" id="J0D345"/>
<feature type="region of interest" description="Disordered" evidence="1">
    <location>
        <begin position="478"/>
        <end position="499"/>
    </location>
</feature>
<evidence type="ECO:0000313" key="2">
    <source>
        <dbReference type="EMBL" id="EJD33082.1"/>
    </source>
</evidence>
<dbReference type="EMBL" id="JH688449">
    <property type="protein sequence ID" value="EJD33082.1"/>
    <property type="molecule type" value="Genomic_DNA"/>
</dbReference>
<name>J0D345_AURST</name>
<evidence type="ECO:0000313" key="3">
    <source>
        <dbReference type="Proteomes" id="UP000006514"/>
    </source>
</evidence>
<dbReference type="KEGG" id="adl:AURDEDRAFT_177833"/>
<proteinExistence type="predicted"/>
<protein>
    <submittedName>
        <fullName evidence="2">Uncharacterized protein</fullName>
    </submittedName>
</protein>
<dbReference type="Proteomes" id="UP000006514">
    <property type="component" value="Unassembled WGS sequence"/>
</dbReference>
<dbReference type="AlphaFoldDB" id="J0D345"/>
<evidence type="ECO:0000256" key="1">
    <source>
        <dbReference type="SAM" id="MobiDB-lite"/>
    </source>
</evidence>
<organism evidence="2 3">
    <name type="scientific">Auricularia subglabra (strain TFB-10046 / SS5)</name>
    <name type="common">White-rot fungus</name>
    <name type="synonym">Auricularia delicata (strain TFB10046)</name>
    <dbReference type="NCBI Taxonomy" id="717982"/>
    <lineage>
        <taxon>Eukaryota</taxon>
        <taxon>Fungi</taxon>
        <taxon>Dikarya</taxon>
        <taxon>Basidiomycota</taxon>
        <taxon>Agaricomycotina</taxon>
        <taxon>Agaricomycetes</taxon>
        <taxon>Auriculariales</taxon>
        <taxon>Auriculariaceae</taxon>
        <taxon>Auricularia</taxon>
    </lineage>
</organism>
<accession>J0D345</accession>
<reference evidence="3" key="1">
    <citation type="journal article" date="2012" name="Science">
        <title>The Paleozoic origin of enzymatic lignin decomposition reconstructed from 31 fungal genomes.</title>
        <authorList>
            <person name="Floudas D."/>
            <person name="Binder M."/>
            <person name="Riley R."/>
            <person name="Barry K."/>
            <person name="Blanchette R.A."/>
            <person name="Henrissat B."/>
            <person name="Martinez A.T."/>
            <person name="Otillar R."/>
            <person name="Spatafora J.W."/>
            <person name="Yadav J.S."/>
            <person name="Aerts A."/>
            <person name="Benoit I."/>
            <person name="Boyd A."/>
            <person name="Carlson A."/>
            <person name="Copeland A."/>
            <person name="Coutinho P.M."/>
            <person name="de Vries R.P."/>
            <person name="Ferreira P."/>
            <person name="Findley K."/>
            <person name="Foster B."/>
            <person name="Gaskell J."/>
            <person name="Glotzer D."/>
            <person name="Gorecki P."/>
            <person name="Heitman J."/>
            <person name="Hesse C."/>
            <person name="Hori C."/>
            <person name="Igarashi K."/>
            <person name="Jurgens J.A."/>
            <person name="Kallen N."/>
            <person name="Kersten P."/>
            <person name="Kohler A."/>
            <person name="Kuees U."/>
            <person name="Kumar T.K.A."/>
            <person name="Kuo A."/>
            <person name="LaButti K."/>
            <person name="Larrondo L.F."/>
            <person name="Lindquist E."/>
            <person name="Ling A."/>
            <person name="Lombard V."/>
            <person name="Lucas S."/>
            <person name="Lundell T."/>
            <person name="Martin R."/>
            <person name="McLaughlin D.J."/>
            <person name="Morgenstern I."/>
            <person name="Morin E."/>
            <person name="Murat C."/>
            <person name="Nagy L.G."/>
            <person name="Nolan M."/>
            <person name="Ohm R.A."/>
            <person name="Patyshakuliyeva A."/>
            <person name="Rokas A."/>
            <person name="Ruiz-Duenas F.J."/>
            <person name="Sabat G."/>
            <person name="Salamov A."/>
            <person name="Samejima M."/>
            <person name="Schmutz J."/>
            <person name="Slot J.C."/>
            <person name="St John F."/>
            <person name="Stenlid J."/>
            <person name="Sun H."/>
            <person name="Sun S."/>
            <person name="Syed K."/>
            <person name="Tsang A."/>
            <person name="Wiebenga A."/>
            <person name="Young D."/>
            <person name="Pisabarro A."/>
            <person name="Eastwood D.C."/>
            <person name="Martin F."/>
            <person name="Cullen D."/>
            <person name="Grigoriev I.V."/>
            <person name="Hibbett D.S."/>
        </authorList>
    </citation>
    <scope>NUCLEOTIDE SEQUENCE [LARGE SCALE GENOMIC DNA]</scope>
    <source>
        <strain evidence="3">TFB10046</strain>
    </source>
</reference>
<dbReference type="eggNOG" id="ENOG502S1H2">
    <property type="taxonomic scope" value="Eukaryota"/>
</dbReference>
<keyword evidence="3" id="KW-1185">Reference proteome</keyword>
<gene>
    <name evidence="2" type="ORF">AURDEDRAFT_177833</name>
</gene>